<dbReference type="InterPro" id="IPR010559">
    <property type="entry name" value="Sig_transdc_His_kin_internal"/>
</dbReference>
<feature type="transmembrane region" description="Helical" evidence="1">
    <location>
        <begin position="48"/>
        <end position="68"/>
    </location>
</feature>
<feature type="transmembrane region" description="Helical" evidence="1">
    <location>
        <begin position="88"/>
        <end position="108"/>
    </location>
</feature>
<feature type="transmembrane region" description="Helical" evidence="1">
    <location>
        <begin position="120"/>
        <end position="141"/>
    </location>
</feature>
<keyword evidence="1" id="KW-0812">Transmembrane</keyword>
<organism evidence="3 4">
    <name type="scientific">Paracidobacterium acidisoli</name>
    <dbReference type="NCBI Taxonomy" id="2303751"/>
    <lineage>
        <taxon>Bacteria</taxon>
        <taxon>Pseudomonadati</taxon>
        <taxon>Acidobacteriota</taxon>
        <taxon>Terriglobia</taxon>
        <taxon>Terriglobales</taxon>
        <taxon>Acidobacteriaceae</taxon>
        <taxon>Paracidobacterium</taxon>
    </lineage>
</organism>
<dbReference type="GO" id="GO:0000155">
    <property type="term" value="F:phosphorelay sensor kinase activity"/>
    <property type="evidence" value="ECO:0007669"/>
    <property type="project" value="InterPro"/>
</dbReference>
<feature type="domain" description="Signal transduction histidine kinase internal region" evidence="2">
    <location>
        <begin position="207"/>
        <end position="283"/>
    </location>
</feature>
<reference evidence="3 4" key="1">
    <citation type="submission" date="2018-08" db="EMBL/GenBank/DDBJ databases">
        <title>Acidipila sp. 4G-K13, an acidobacterium isolated from forest soil.</title>
        <authorList>
            <person name="Gao Z.-H."/>
            <person name="Qiu L.-H."/>
        </authorList>
    </citation>
    <scope>NUCLEOTIDE SEQUENCE [LARGE SCALE GENOMIC DNA]</scope>
    <source>
        <strain evidence="3 4">4G-K13</strain>
    </source>
</reference>
<keyword evidence="1" id="KW-1133">Transmembrane helix</keyword>
<dbReference type="Gene3D" id="3.30.565.10">
    <property type="entry name" value="Histidine kinase-like ATPase, C-terminal domain"/>
    <property type="match status" value="1"/>
</dbReference>
<proteinExistence type="predicted"/>
<keyword evidence="4" id="KW-1185">Reference proteome</keyword>
<sequence>MSMTDTSLRHLKVILCHLRCILASRYSREKESQPLTHPGIPGKSDRPFLMTPAIFLAAWLILGALFSLQEYVMARSMKYSVGFGALFFPWEGHFLLWGIICQIIWWKLRGSIQRAALPQILTRWVVGGVLISVLEEAVWIACFPKVPLHQSSWTYLHRLRYYVDSELLNNLVIFWVVFFLFRGIGYYQKLREQQYSAMRLESELVNAQLRALRMQLNPHFLFNTMNSISSLMRSDVEAADIMLERMSSMLRMTLDRGDAQLIPLTEEIEFIQLYLSIQKMRFQGTVHHYVAIDPEVHDALVPAMILQPVVENAYLHGVARTVGEAFLGIEAQNQHGHLRLCVRNSGRGIEEPPLNKTRERVGIANVKNRLELHYGIDDNEQRFTLQAFPDGEVQAILMLPLQFQPQDNGSIVSYEYGSQDSYCR</sequence>
<feature type="transmembrane region" description="Helical" evidence="1">
    <location>
        <begin position="161"/>
        <end position="181"/>
    </location>
</feature>
<name>A0A372ITQ0_9BACT</name>
<dbReference type="SUPFAM" id="SSF55874">
    <property type="entry name" value="ATPase domain of HSP90 chaperone/DNA topoisomerase II/histidine kinase"/>
    <property type="match status" value="1"/>
</dbReference>
<dbReference type="PANTHER" id="PTHR34220">
    <property type="entry name" value="SENSOR HISTIDINE KINASE YPDA"/>
    <property type="match status" value="1"/>
</dbReference>
<dbReference type="Proteomes" id="UP000264702">
    <property type="component" value="Unassembled WGS sequence"/>
</dbReference>
<dbReference type="GO" id="GO:0016020">
    <property type="term" value="C:membrane"/>
    <property type="evidence" value="ECO:0007669"/>
    <property type="project" value="InterPro"/>
</dbReference>
<dbReference type="EMBL" id="QVQT01000001">
    <property type="protein sequence ID" value="RFU18294.1"/>
    <property type="molecule type" value="Genomic_DNA"/>
</dbReference>
<comment type="caution">
    <text evidence="3">The sequence shown here is derived from an EMBL/GenBank/DDBJ whole genome shotgun (WGS) entry which is preliminary data.</text>
</comment>
<gene>
    <name evidence="3" type="ORF">D0Y96_01590</name>
</gene>
<dbReference type="Pfam" id="PF06580">
    <property type="entry name" value="His_kinase"/>
    <property type="match status" value="1"/>
</dbReference>
<evidence type="ECO:0000313" key="3">
    <source>
        <dbReference type="EMBL" id="RFU18294.1"/>
    </source>
</evidence>
<dbReference type="AlphaFoldDB" id="A0A372ITQ0"/>
<keyword evidence="1" id="KW-0472">Membrane</keyword>
<dbReference type="InterPro" id="IPR050640">
    <property type="entry name" value="Bact_2-comp_sensor_kinase"/>
</dbReference>
<dbReference type="InterPro" id="IPR036890">
    <property type="entry name" value="HATPase_C_sf"/>
</dbReference>
<protein>
    <recommendedName>
        <fullName evidence="2">Signal transduction histidine kinase internal region domain-containing protein</fullName>
    </recommendedName>
</protein>
<evidence type="ECO:0000259" key="2">
    <source>
        <dbReference type="Pfam" id="PF06580"/>
    </source>
</evidence>
<dbReference type="PANTHER" id="PTHR34220:SF7">
    <property type="entry name" value="SENSOR HISTIDINE KINASE YPDA"/>
    <property type="match status" value="1"/>
</dbReference>
<accession>A0A372ITQ0</accession>
<evidence type="ECO:0000256" key="1">
    <source>
        <dbReference type="SAM" id="Phobius"/>
    </source>
</evidence>
<evidence type="ECO:0000313" key="4">
    <source>
        <dbReference type="Proteomes" id="UP000264702"/>
    </source>
</evidence>